<dbReference type="Proteomes" id="UP000621510">
    <property type="component" value="Unassembled WGS sequence"/>
</dbReference>
<dbReference type="EMBL" id="JAERRG010000034">
    <property type="protein sequence ID" value="MBL1119642.1"/>
    <property type="molecule type" value="Genomic_DNA"/>
</dbReference>
<accession>A0ABS1Q4Q8</accession>
<protein>
    <submittedName>
        <fullName evidence="1">Uncharacterized protein</fullName>
    </submittedName>
</protein>
<dbReference type="RefSeq" id="WP_201857416.1">
    <property type="nucleotide sequence ID" value="NZ_JAERRG010000034.1"/>
</dbReference>
<organism evidence="1 2">
    <name type="scientific">Streptomyces endocoffeicus</name>
    <dbReference type="NCBI Taxonomy" id="2898945"/>
    <lineage>
        <taxon>Bacteria</taxon>
        <taxon>Bacillati</taxon>
        <taxon>Actinomycetota</taxon>
        <taxon>Actinomycetes</taxon>
        <taxon>Kitasatosporales</taxon>
        <taxon>Streptomycetaceae</taxon>
        <taxon>Streptomyces</taxon>
    </lineage>
</organism>
<gene>
    <name evidence="1" type="ORF">JK364_46080</name>
</gene>
<reference evidence="1 2" key="1">
    <citation type="submission" date="2021-01" db="EMBL/GenBank/DDBJ databases">
        <title>WGS of actinomycetes isolated from Thailand.</title>
        <authorList>
            <person name="Thawai C."/>
        </authorList>
    </citation>
    <scope>NUCLEOTIDE SEQUENCE [LARGE SCALE GENOMIC DNA]</scope>
    <source>
        <strain evidence="1 2">CA3R110</strain>
    </source>
</reference>
<keyword evidence="2" id="KW-1185">Reference proteome</keyword>
<comment type="caution">
    <text evidence="1">The sequence shown here is derived from an EMBL/GenBank/DDBJ whole genome shotgun (WGS) entry which is preliminary data.</text>
</comment>
<name>A0ABS1Q4Q8_9ACTN</name>
<evidence type="ECO:0000313" key="2">
    <source>
        <dbReference type="Proteomes" id="UP000621510"/>
    </source>
</evidence>
<sequence>MAPSVVAELARRIERITSTIEDRQVPAIASVDHLSAEAPAGRSSRRTGLPQRRLSVITEGW</sequence>
<proteinExistence type="predicted"/>
<evidence type="ECO:0000313" key="1">
    <source>
        <dbReference type="EMBL" id="MBL1119642.1"/>
    </source>
</evidence>